<dbReference type="PANTHER" id="PTHR24220">
    <property type="entry name" value="IMPORT ATP-BINDING PROTEIN"/>
    <property type="match status" value="1"/>
</dbReference>
<dbReference type="InterPro" id="IPR027417">
    <property type="entry name" value="P-loop_NTPase"/>
</dbReference>
<evidence type="ECO:0000256" key="2">
    <source>
        <dbReference type="ARBA" id="ARBA00022840"/>
    </source>
</evidence>
<dbReference type="Proteomes" id="UP000244519">
    <property type="component" value="Chromosome"/>
</dbReference>
<reference evidence="5 6" key="1">
    <citation type="journal article" date="2018" name="Genome Biol. Evol.">
        <title>The Genome Sequence of "Candidatus Fokinia solitaria": Insights on Reductive Evolution in Rickettsiales.</title>
        <authorList>
            <person name="Floriano A.M."/>
            <person name="Castelli M."/>
            <person name="Krenek S."/>
            <person name="Berendonk T.U."/>
            <person name="Bazzocchi C."/>
            <person name="Petroni G."/>
            <person name="Sassera D."/>
        </authorList>
    </citation>
    <scope>NUCLEOTIDE SEQUENCE [LARGE SCALE GENOMIC DNA]</scope>
    <source>
        <strain evidence="5">Rio ETE_ALG 3VII</strain>
    </source>
</reference>
<dbReference type="SMART" id="SM00382">
    <property type="entry name" value="AAA"/>
    <property type="match status" value="1"/>
</dbReference>
<organism evidence="5 6">
    <name type="scientific">Candidatus Fokinia solitaria</name>
    <dbReference type="NCBI Taxonomy" id="1802984"/>
    <lineage>
        <taxon>Bacteria</taxon>
        <taxon>Pseudomonadati</taxon>
        <taxon>Pseudomonadota</taxon>
        <taxon>Alphaproteobacteria</taxon>
        <taxon>Rickettsiales</taxon>
        <taxon>Candidatus Midichloriaceae</taxon>
        <taxon>Candidatus Fokinia</taxon>
    </lineage>
</organism>
<dbReference type="GO" id="GO:0005524">
    <property type="term" value="F:ATP binding"/>
    <property type="evidence" value="ECO:0007669"/>
    <property type="project" value="UniProtKB-KW"/>
</dbReference>
<proteinExistence type="predicted"/>
<dbReference type="Gene3D" id="3.40.50.300">
    <property type="entry name" value="P-loop containing nucleotide triphosphate hydrolases"/>
    <property type="match status" value="1"/>
</dbReference>
<dbReference type="InterPro" id="IPR015854">
    <property type="entry name" value="ABC_transpr_LolD-like"/>
</dbReference>
<evidence type="ECO:0000259" key="4">
    <source>
        <dbReference type="PROSITE" id="PS50893"/>
    </source>
</evidence>
<evidence type="ECO:0000313" key="5">
    <source>
        <dbReference type="EMBL" id="AWD32988.1"/>
    </source>
</evidence>
<gene>
    <name evidence="5" type="ORF">Fsol_00183</name>
</gene>
<evidence type="ECO:0000256" key="3">
    <source>
        <dbReference type="ARBA" id="ARBA00024725"/>
    </source>
</evidence>
<dbReference type="GO" id="GO:0016887">
    <property type="term" value="F:ATP hydrolysis activity"/>
    <property type="evidence" value="ECO:0007669"/>
    <property type="project" value="InterPro"/>
</dbReference>
<dbReference type="GO" id="GO:0022857">
    <property type="term" value="F:transmembrane transporter activity"/>
    <property type="evidence" value="ECO:0007669"/>
    <property type="project" value="TreeGrafter"/>
</dbReference>
<dbReference type="PANTHER" id="PTHR24220:SF692">
    <property type="entry name" value="ABC TRANSPORTER DOMAIN-CONTAINING PROTEIN"/>
    <property type="match status" value="1"/>
</dbReference>
<keyword evidence="1" id="KW-0547">Nucleotide-binding</keyword>
<dbReference type="PROSITE" id="PS50893">
    <property type="entry name" value="ABC_TRANSPORTER_2"/>
    <property type="match status" value="1"/>
</dbReference>
<dbReference type="InterPro" id="IPR003593">
    <property type="entry name" value="AAA+_ATPase"/>
</dbReference>
<dbReference type="RefSeq" id="WP_108673032.1">
    <property type="nucleotide sequence ID" value="NZ_CP025989.1"/>
</dbReference>
<sequence length="243" mass="26829">MLKLSNLCKFFSEELVLDNVTLEVEKGTICALMGANGSGKSTLMKCISGEYEVSSGKMLFSGCDVTKSNTFRMLNTSTVTQDIASSLVGEMTVFENILLAVGKNRSAGLRFISQDKEMISDILSEVDMGLEKRIYDRVANLSGGQKQAIATVMAMINMPPLILLDEHTSALDVNTQQKILSYTLSKSKRNSCTVIMITHSIMEAMEYGERIIVLSKGKLKHDVSLSEKSSLTFHELSELLREY</sequence>
<dbReference type="Pfam" id="PF00005">
    <property type="entry name" value="ABC_tran"/>
    <property type="match status" value="1"/>
</dbReference>
<keyword evidence="2 5" id="KW-0067">ATP-binding</keyword>
<dbReference type="KEGG" id="fso:Fsol_00183"/>
<keyword evidence="6" id="KW-1185">Reference proteome</keyword>
<dbReference type="GO" id="GO:0005886">
    <property type="term" value="C:plasma membrane"/>
    <property type="evidence" value="ECO:0007669"/>
    <property type="project" value="TreeGrafter"/>
</dbReference>
<feature type="domain" description="ABC transporter" evidence="4">
    <location>
        <begin position="2"/>
        <end position="241"/>
    </location>
</feature>
<protein>
    <submittedName>
        <fullName evidence="5">ABC-transporter ATP-binding protein</fullName>
    </submittedName>
</protein>
<name>A0A2U8BRN1_9RICK</name>
<evidence type="ECO:0000313" key="6">
    <source>
        <dbReference type="Proteomes" id="UP000244519"/>
    </source>
</evidence>
<dbReference type="InterPro" id="IPR003439">
    <property type="entry name" value="ABC_transporter-like_ATP-bd"/>
</dbReference>
<dbReference type="OrthoDB" id="9776369at2"/>
<evidence type="ECO:0000256" key="1">
    <source>
        <dbReference type="ARBA" id="ARBA00022741"/>
    </source>
</evidence>
<comment type="function">
    <text evidence="3">Part of an ABC transporter complex. Transmembrane domains (TMD) form a pore in the inner membrane and the ATP-binding domain (NBD) is responsible for energy generation.</text>
</comment>
<accession>A0A2U8BRN1</accession>
<dbReference type="SUPFAM" id="SSF52540">
    <property type="entry name" value="P-loop containing nucleoside triphosphate hydrolases"/>
    <property type="match status" value="1"/>
</dbReference>
<dbReference type="EMBL" id="CP025989">
    <property type="protein sequence ID" value="AWD32988.1"/>
    <property type="molecule type" value="Genomic_DNA"/>
</dbReference>
<dbReference type="AlphaFoldDB" id="A0A2U8BRN1"/>